<dbReference type="SUPFAM" id="SSF55729">
    <property type="entry name" value="Acyl-CoA N-acyltransferases (Nat)"/>
    <property type="match status" value="1"/>
</dbReference>
<reference evidence="1 2" key="1">
    <citation type="submission" date="2024-09" db="EMBL/GenBank/DDBJ databases">
        <authorList>
            <person name="Sun Q."/>
            <person name="Mori K."/>
        </authorList>
    </citation>
    <scope>NUCLEOTIDE SEQUENCE [LARGE SCALE GENOMIC DNA]</scope>
    <source>
        <strain evidence="1 2">CGMCC 1.15906</strain>
    </source>
</reference>
<dbReference type="RefSeq" id="WP_380043902.1">
    <property type="nucleotide sequence ID" value="NZ_JBHLTC010000003.1"/>
</dbReference>
<name>A0ABV6QEZ6_9ACTN</name>
<keyword evidence="2" id="KW-1185">Reference proteome</keyword>
<evidence type="ECO:0000313" key="1">
    <source>
        <dbReference type="EMBL" id="MFC0623206.1"/>
    </source>
</evidence>
<accession>A0ABV6QEZ6</accession>
<dbReference type="InterPro" id="IPR016181">
    <property type="entry name" value="Acyl_CoA_acyltransferase"/>
</dbReference>
<protein>
    <submittedName>
        <fullName evidence="1">N-acetyltransferase</fullName>
    </submittedName>
</protein>
<gene>
    <name evidence="1" type="ORF">ACFFGN_03980</name>
</gene>
<sequence length="246" mass="27253">MSIEITTLAERPDLADQLYDFADAWPEFMRQDPVGNVLMGEVHERHPDQCVVATDGDELIAHGRSVPFAFPTERRTELPDGGWDHVLTWAHHDYESGRETNVSSAVEILIRPTHLGRGLSGQMLGALRQAVQAKGHKTLYAPVRPNGKTDPDVPMATYAAQVRDDGMPVDPWLRVHVRAGATIVKVAPASMVVPGSLAQWREWTGLPFDTDGFVEVPKALVPVHCSVSHDYAVYVEPNVWVRHDLS</sequence>
<dbReference type="Gene3D" id="3.40.630.30">
    <property type="match status" value="1"/>
</dbReference>
<evidence type="ECO:0000313" key="2">
    <source>
        <dbReference type="Proteomes" id="UP001589890"/>
    </source>
</evidence>
<dbReference type="EMBL" id="JBHLTC010000003">
    <property type="protein sequence ID" value="MFC0623206.1"/>
    <property type="molecule type" value="Genomic_DNA"/>
</dbReference>
<proteinExistence type="predicted"/>
<organism evidence="1 2">
    <name type="scientific">Kribbella deserti</name>
    <dbReference type="NCBI Taxonomy" id="1926257"/>
    <lineage>
        <taxon>Bacteria</taxon>
        <taxon>Bacillati</taxon>
        <taxon>Actinomycetota</taxon>
        <taxon>Actinomycetes</taxon>
        <taxon>Propionibacteriales</taxon>
        <taxon>Kribbellaceae</taxon>
        <taxon>Kribbella</taxon>
    </lineage>
</organism>
<dbReference type="Proteomes" id="UP001589890">
    <property type="component" value="Unassembled WGS sequence"/>
</dbReference>
<comment type="caution">
    <text evidence="1">The sequence shown here is derived from an EMBL/GenBank/DDBJ whole genome shotgun (WGS) entry which is preliminary data.</text>
</comment>